<evidence type="ECO:0000313" key="3">
    <source>
        <dbReference type="EMBL" id="AWM36012.1"/>
    </source>
</evidence>
<dbReference type="InterPro" id="IPR011989">
    <property type="entry name" value="ARM-like"/>
</dbReference>
<feature type="compositionally biased region" description="Pro residues" evidence="1">
    <location>
        <begin position="223"/>
        <end position="239"/>
    </location>
</feature>
<evidence type="ECO:0000256" key="1">
    <source>
        <dbReference type="SAM" id="MobiDB-lite"/>
    </source>
</evidence>
<dbReference type="AlphaFoldDB" id="A0A2Z3GVC4"/>
<dbReference type="Gene3D" id="1.25.10.10">
    <property type="entry name" value="Leucine-rich Repeat Variant"/>
    <property type="match status" value="1"/>
</dbReference>
<organism evidence="3 4">
    <name type="scientific">Gemmata obscuriglobus</name>
    <dbReference type="NCBI Taxonomy" id="114"/>
    <lineage>
        <taxon>Bacteria</taxon>
        <taxon>Pseudomonadati</taxon>
        <taxon>Planctomycetota</taxon>
        <taxon>Planctomycetia</taxon>
        <taxon>Gemmatales</taxon>
        <taxon>Gemmataceae</taxon>
        <taxon>Gemmata</taxon>
    </lineage>
</organism>
<reference evidence="3 4" key="1">
    <citation type="submission" date="2018-01" db="EMBL/GenBank/DDBJ databases">
        <title>G. obscuriglobus.</title>
        <authorList>
            <person name="Franke J."/>
            <person name="Blomberg W."/>
            <person name="Selmecki A."/>
        </authorList>
    </citation>
    <scope>NUCLEOTIDE SEQUENCE [LARGE SCALE GENOMIC DNA]</scope>
    <source>
        <strain evidence="3 4">DSM 5831</strain>
    </source>
</reference>
<sequence>MTRWFSKRWAWAAAVGATMTVSLAAVGADAPPQKVGATISLDIDGKGERQFKVVKCEKQADGSYHSELKDTKSGETITLVDQPDAAPAKGTGAPEPAKPVEPPKAKPRTNDPLTPPLAAAMPDAAKDKEKDKEKEKDKRPILGRVFGDRDKSPEPNEPAKKPGLFTRVFGPKKAPGANAPAMTAPAGAKPTSATPPAVIPTPAGGLTGGSTTAEPPRVMPTRPVTPPPATTAPSIPAPAPAVSTPSIPAPLPAAPATTAPPSIPLPLPAPPAGGSGLPPIPIPPGGTSSTKPLQVVVPAGYVPAQVAFDRDVEPFVIALQSMAAPSARLTAAKGLAEGRHGSTDGVKAVLFKAAQADPCGEVRAACIAHLCKLGYFDQQFLGHIQTACGDPDQQVSAAAKDACAKMLRK</sequence>
<dbReference type="EMBL" id="CP025958">
    <property type="protein sequence ID" value="AWM36012.1"/>
    <property type="molecule type" value="Genomic_DNA"/>
</dbReference>
<feature type="chain" id="PRO_5016232680" description="HEAT repeat domain-containing protein" evidence="2">
    <location>
        <begin position="25"/>
        <end position="409"/>
    </location>
</feature>
<name>A0A2Z3GVC4_9BACT</name>
<feature type="region of interest" description="Disordered" evidence="1">
    <location>
        <begin position="82"/>
        <end position="286"/>
    </location>
</feature>
<proteinExistence type="predicted"/>
<dbReference type="InterPro" id="IPR016024">
    <property type="entry name" value="ARM-type_fold"/>
</dbReference>
<dbReference type="OrthoDB" id="9989413at2"/>
<dbReference type="KEGG" id="gog:C1280_02640"/>
<accession>A0A2Z3GVC4</accession>
<feature type="signal peptide" evidence="2">
    <location>
        <begin position="1"/>
        <end position="24"/>
    </location>
</feature>
<feature type="compositionally biased region" description="Low complexity" evidence="1">
    <location>
        <begin position="171"/>
        <end position="191"/>
    </location>
</feature>
<keyword evidence="2" id="KW-0732">Signal</keyword>
<evidence type="ECO:0000313" key="4">
    <source>
        <dbReference type="Proteomes" id="UP000245802"/>
    </source>
</evidence>
<feature type="compositionally biased region" description="Pro residues" evidence="1">
    <location>
        <begin position="261"/>
        <end position="271"/>
    </location>
</feature>
<gene>
    <name evidence="3" type="ORF">C1280_02640</name>
</gene>
<dbReference type="SUPFAM" id="SSF48371">
    <property type="entry name" value="ARM repeat"/>
    <property type="match status" value="1"/>
</dbReference>
<keyword evidence="4" id="KW-1185">Reference proteome</keyword>
<dbReference type="Proteomes" id="UP000245802">
    <property type="component" value="Chromosome"/>
</dbReference>
<evidence type="ECO:0000256" key="2">
    <source>
        <dbReference type="SAM" id="SignalP"/>
    </source>
</evidence>
<dbReference type="RefSeq" id="WP_010042930.1">
    <property type="nucleotide sequence ID" value="NZ_CP025958.1"/>
</dbReference>
<protein>
    <recommendedName>
        <fullName evidence="5">HEAT repeat domain-containing protein</fullName>
    </recommendedName>
</protein>
<feature type="compositionally biased region" description="Basic and acidic residues" evidence="1">
    <location>
        <begin position="124"/>
        <end position="160"/>
    </location>
</feature>
<evidence type="ECO:0008006" key="5">
    <source>
        <dbReference type="Google" id="ProtNLM"/>
    </source>
</evidence>